<evidence type="ECO:0000256" key="3">
    <source>
        <dbReference type="ARBA" id="ARBA00022723"/>
    </source>
</evidence>
<evidence type="ECO:0000256" key="13">
    <source>
        <dbReference type="PROSITE-ProRule" id="PRU00108"/>
    </source>
</evidence>
<feature type="compositionally biased region" description="Polar residues" evidence="15">
    <location>
        <begin position="228"/>
        <end position="244"/>
    </location>
</feature>
<dbReference type="SUPFAM" id="SSF57667">
    <property type="entry name" value="beta-beta-alpha zinc fingers"/>
    <property type="match status" value="2"/>
</dbReference>
<evidence type="ECO:0000259" key="16">
    <source>
        <dbReference type="PROSITE" id="PS50071"/>
    </source>
</evidence>
<evidence type="ECO:0000256" key="10">
    <source>
        <dbReference type="ARBA" id="ARBA00023163"/>
    </source>
</evidence>
<evidence type="ECO:0000256" key="4">
    <source>
        <dbReference type="ARBA" id="ARBA00022737"/>
    </source>
</evidence>
<dbReference type="PROSITE" id="PS50157">
    <property type="entry name" value="ZINC_FINGER_C2H2_2"/>
    <property type="match status" value="3"/>
</dbReference>
<evidence type="ECO:0000313" key="18">
    <source>
        <dbReference type="Proteomes" id="UP000095285"/>
    </source>
</evidence>
<dbReference type="InterPro" id="IPR009057">
    <property type="entry name" value="Homeodomain-like_sf"/>
</dbReference>
<dbReference type="GO" id="GO:0000122">
    <property type="term" value="P:negative regulation of transcription by RNA polymerase II"/>
    <property type="evidence" value="ECO:0007669"/>
    <property type="project" value="UniProtKB-ARBA"/>
</dbReference>
<evidence type="ECO:0000256" key="2">
    <source>
        <dbReference type="ARBA" id="ARBA00006991"/>
    </source>
</evidence>
<reference evidence="19" key="2">
    <citation type="submission" date="2016-11" db="UniProtKB">
        <authorList>
            <consortium name="WormBaseParasite"/>
        </authorList>
    </citation>
    <scope>IDENTIFICATION</scope>
</reference>
<dbReference type="Gene3D" id="1.10.10.60">
    <property type="entry name" value="Homeodomain-like"/>
    <property type="match status" value="1"/>
</dbReference>
<dbReference type="InterPro" id="IPR051574">
    <property type="entry name" value="ZnF_E-box_Homeobox"/>
</dbReference>
<evidence type="ECO:0000256" key="15">
    <source>
        <dbReference type="SAM" id="MobiDB-lite"/>
    </source>
</evidence>
<comment type="subcellular location">
    <subcellularLocation>
        <location evidence="1 13 14">Nucleus</location>
    </subcellularLocation>
</comment>
<evidence type="ECO:0000256" key="12">
    <source>
        <dbReference type="PROSITE-ProRule" id="PRU00042"/>
    </source>
</evidence>
<feature type="DNA-binding region" description="Homeobox" evidence="13">
    <location>
        <begin position="257"/>
        <end position="316"/>
    </location>
</feature>
<evidence type="ECO:0000256" key="5">
    <source>
        <dbReference type="ARBA" id="ARBA00022771"/>
    </source>
</evidence>
<dbReference type="InterPro" id="IPR013087">
    <property type="entry name" value="Znf_C2H2_type"/>
</dbReference>
<dbReference type="InterPro" id="IPR001356">
    <property type="entry name" value="HD"/>
</dbReference>
<dbReference type="GO" id="GO:0008270">
    <property type="term" value="F:zinc ion binding"/>
    <property type="evidence" value="ECO:0007669"/>
    <property type="project" value="UniProtKB-KW"/>
</dbReference>
<sequence length="668" mass="73744">MLGVLDTAKDSTVAGTSSAVYVGERLKATVQCSDEALRKFKCSECPKAFKFKHHLKEHIRIHSGEKPFQCPHCQKRFSHSGSYSSHMSSKKCTTAATQASSTAFEFGDQMVLYRALLLQFQTAHNFAYSNVGPYTALLQQQLLQAASSTGSSTSSSALSASYWARHFSNSNCTVEGTVSAGVYSKNSKNDVEDGIENSTLLKNSCAKNEKSNQDGVAHHDDLERSRSSGESAEQQEAQSGSDLPNSCIVGSGATWKPLRSRSFLTDAQVAILHAHFKRNPFPSKYELSAVAEQIGVNKRVVQVWFQNTRAKERRSNRLSVACERYSRSMWNNAISFQSAATAVAAANDPLSLMAAWAQQCSGLVNSGLSDEQTAKTDLPSSETSDAARDLPLDLSVKDETTVVAAVPAEQTSVFRVEGDGERQDFNQDDYWSASSLIGFIPKGSETIRGTLLQASKGRSETPPTILTSASRSHSEGESNSDAGLLDDNSAAALSSSIWPSSVFMSQYSMLGINGLAGLQKVLEQSDDNDDNASDISSSEKRHRLNWKPHRTDEEGLYACDQCDKMFGKQSSLARHKYEHSGQRPYKCDVCEKAFKHKHHLTEHKRLHSGEKPFQEYVAQFQFPGERLRYCGIWQLFQRFFILDFPRKMDLFENSDIFVVICVSCEAVN</sequence>
<dbReference type="GO" id="GO:0000978">
    <property type="term" value="F:RNA polymerase II cis-regulatory region sequence-specific DNA binding"/>
    <property type="evidence" value="ECO:0007669"/>
    <property type="project" value="TreeGrafter"/>
</dbReference>
<evidence type="ECO:0000256" key="9">
    <source>
        <dbReference type="ARBA" id="ARBA00023155"/>
    </source>
</evidence>
<comment type="similarity">
    <text evidence="2">Belongs to the krueppel C2H2-type zinc-finger protein family.</text>
</comment>
<name>A0A1I7VDS8_LOALO</name>
<evidence type="ECO:0000313" key="19">
    <source>
        <dbReference type="WBParaSite" id="EN70_1453"/>
    </source>
</evidence>
<dbReference type="PROSITE" id="PS50071">
    <property type="entry name" value="HOMEOBOX_2"/>
    <property type="match status" value="1"/>
</dbReference>
<organism evidence="18 19">
    <name type="scientific">Loa loa</name>
    <name type="common">Eye worm</name>
    <name type="synonym">Filaria loa</name>
    <dbReference type="NCBI Taxonomy" id="7209"/>
    <lineage>
        <taxon>Eukaryota</taxon>
        <taxon>Metazoa</taxon>
        <taxon>Ecdysozoa</taxon>
        <taxon>Nematoda</taxon>
        <taxon>Chromadorea</taxon>
        <taxon>Rhabditida</taxon>
        <taxon>Spirurina</taxon>
        <taxon>Spiruromorpha</taxon>
        <taxon>Filarioidea</taxon>
        <taxon>Onchocercidae</taxon>
        <taxon>Loa</taxon>
    </lineage>
</organism>
<dbReference type="CDD" id="cd00086">
    <property type="entry name" value="homeodomain"/>
    <property type="match status" value="1"/>
</dbReference>
<feature type="compositionally biased region" description="Polar residues" evidence="15">
    <location>
        <begin position="461"/>
        <end position="471"/>
    </location>
</feature>
<dbReference type="GO" id="GO:0000981">
    <property type="term" value="F:DNA-binding transcription factor activity, RNA polymerase II-specific"/>
    <property type="evidence" value="ECO:0007669"/>
    <property type="project" value="InterPro"/>
</dbReference>
<feature type="domain" description="Homeobox" evidence="16">
    <location>
        <begin position="255"/>
        <end position="315"/>
    </location>
</feature>
<dbReference type="FunFam" id="3.30.160.60:FF:000608">
    <property type="entry name" value="zinc finger protein 286A isoform X1"/>
    <property type="match status" value="1"/>
</dbReference>
<dbReference type="InterPro" id="IPR036236">
    <property type="entry name" value="Znf_C2H2_sf"/>
</dbReference>
<dbReference type="Pfam" id="PF00096">
    <property type="entry name" value="zf-C2H2"/>
    <property type="match status" value="4"/>
</dbReference>
<dbReference type="SMART" id="SM00389">
    <property type="entry name" value="HOX"/>
    <property type="match status" value="1"/>
</dbReference>
<proteinExistence type="inferred from homology"/>
<dbReference type="FunFam" id="3.30.160.60:FF:000013">
    <property type="entry name" value="Putative zinc finger E-box-binding homeobox 2"/>
    <property type="match status" value="1"/>
</dbReference>
<dbReference type="WBParaSite" id="EN70_1453">
    <property type="protein sequence ID" value="EN70_1453"/>
    <property type="gene ID" value="EN70_1453"/>
</dbReference>
<dbReference type="PANTHER" id="PTHR24391">
    <property type="entry name" value="HISTONE H4 TRANSCRIPTION FACTOR-RELATED"/>
    <property type="match status" value="1"/>
</dbReference>
<dbReference type="PROSITE" id="PS00028">
    <property type="entry name" value="ZINC_FINGER_C2H2_1"/>
    <property type="match status" value="3"/>
</dbReference>
<feature type="domain" description="C2H2-type" evidence="17">
    <location>
        <begin position="40"/>
        <end position="67"/>
    </location>
</feature>
<reference evidence="18" key="1">
    <citation type="submission" date="2012-04" db="EMBL/GenBank/DDBJ databases">
        <title>The Genome Sequence of Loa loa.</title>
        <authorList>
            <consortium name="The Broad Institute Genome Sequencing Platform"/>
            <consortium name="Broad Institute Genome Sequencing Center for Infectious Disease"/>
            <person name="Nutman T.B."/>
            <person name="Fink D.L."/>
            <person name="Russ C."/>
            <person name="Young S."/>
            <person name="Zeng Q."/>
            <person name="Gargeya S."/>
            <person name="Alvarado L."/>
            <person name="Berlin A."/>
            <person name="Chapman S.B."/>
            <person name="Chen Z."/>
            <person name="Freedman E."/>
            <person name="Gellesch M."/>
            <person name="Goldberg J."/>
            <person name="Griggs A."/>
            <person name="Gujja S."/>
            <person name="Heilman E.R."/>
            <person name="Heiman D."/>
            <person name="Howarth C."/>
            <person name="Mehta T."/>
            <person name="Neiman D."/>
            <person name="Pearson M."/>
            <person name="Roberts A."/>
            <person name="Saif S."/>
            <person name="Shea T."/>
            <person name="Shenoy N."/>
            <person name="Sisk P."/>
            <person name="Stolte C."/>
            <person name="Sykes S."/>
            <person name="White J."/>
            <person name="Yandava C."/>
            <person name="Haas B."/>
            <person name="Henn M.R."/>
            <person name="Nusbaum C."/>
            <person name="Birren B."/>
        </authorList>
    </citation>
    <scope>NUCLEOTIDE SEQUENCE [LARGE SCALE GENOMIC DNA]</scope>
</reference>
<evidence type="ECO:0000256" key="7">
    <source>
        <dbReference type="ARBA" id="ARBA00023015"/>
    </source>
</evidence>
<feature type="region of interest" description="Disordered" evidence="15">
    <location>
        <begin position="207"/>
        <end position="245"/>
    </location>
</feature>
<dbReference type="FunFam" id="3.30.160.60:FF:000145">
    <property type="entry name" value="Zinc finger protein 574"/>
    <property type="match status" value="1"/>
</dbReference>
<dbReference type="GO" id="GO:0005634">
    <property type="term" value="C:nucleus"/>
    <property type="evidence" value="ECO:0007669"/>
    <property type="project" value="UniProtKB-SubCell"/>
</dbReference>
<dbReference type="GO" id="GO:0022603">
    <property type="term" value="P:regulation of anatomical structure morphogenesis"/>
    <property type="evidence" value="ECO:0007669"/>
    <property type="project" value="UniProtKB-ARBA"/>
</dbReference>
<keyword evidence="8 13" id="KW-0238">DNA-binding</keyword>
<keyword evidence="7" id="KW-0805">Transcription regulation</keyword>
<evidence type="ECO:0000256" key="6">
    <source>
        <dbReference type="ARBA" id="ARBA00022833"/>
    </source>
</evidence>
<keyword evidence="3" id="KW-0479">Metal-binding</keyword>
<keyword evidence="5 12" id="KW-0863">Zinc-finger</keyword>
<evidence type="ECO:0000256" key="14">
    <source>
        <dbReference type="RuleBase" id="RU000682"/>
    </source>
</evidence>
<evidence type="ECO:0000256" key="11">
    <source>
        <dbReference type="ARBA" id="ARBA00023242"/>
    </source>
</evidence>
<dbReference type="PANTHER" id="PTHR24391:SF27">
    <property type="entry name" value="ZINC FINGER PROTEIN 1"/>
    <property type="match status" value="1"/>
</dbReference>
<dbReference type="Proteomes" id="UP000095285">
    <property type="component" value="Unassembled WGS sequence"/>
</dbReference>
<keyword evidence="11 13" id="KW-0539">Nucleus</keyword>
<keyword evidence="4" id="KW-0677">Repeat</keyword>
<keyword evidence="10" id="KW-0804">Transcription</keyword>
<feature type="region of interest" description="Disordered" evidence="15">
    <location>
        <begin position="453"/>
        <end position="483"/>
    </location>
</feature>
<dbReference type="PROSITE" id="PS00027">
    <property type="entry name" value="HOMEOBOX_1"/>
    <property type="match status" value="1"/>
</dbReference>
<dbReference type="AlphaFoldDB" id="A0A1I7VDS8"/>
<dbReference type="Gene3D" id="3.30.160.60">
    <property type="entry name" value="Classic Zinc Finger"/>
    <property type="match status" value="4"/>
</dbReference>
<dbReference type="InterPro" id="IPR017970">
    <property type="entry name" value="Homeobox_CS"/>
</dbReference>
<keyword evidence="18" id="KW-1185">Reference proteome</keyword>
<protein>
    <submittedName>
        <fullName evidence="19">ZAG-1 protein</fullName>
    </submittedName>
</protein>
<keyword evidence="9 13" id="KW-0371">Homeobox</keyword>
<feature type="domain" description="C2H2-type" evidence="17">
    <location>
        <begin position="585"/>
        <end position="612"/>
    </location>
</feature>
<keyword evidence="6" id="KW-0862">Zinc</keyword>
<accession>A0A1I7VDS8</accession>
<dbReference type="GO" id="GO:2000026">
    <property type="term" value="P:regulation of multicellular organismal development"/>
    <property type="evidence" value="ECO:0007669"/>
    <property type="project" value="UniProtKB-ARBA"/>
</dbReference>
<dbReference type="Pfam" id="PF00046">
    <property type="entry name" value="Homeodomain"/>
    <property type="match status" value="1"/>
</dbReference>
<dbReference type="SUPFAM" id="SSF46689">
    <property type="entry name" value="Homeodomain-like"/>
    <property type="match status" value="1"/>
</dbReference>
<dbReference type="STRING" id="7209.A0A1I7VDS8"/>
<dbReference type="SMART" id="SM00355">
    <property type="entry name" value="ZnF_C2H2"/>
    <property type="match status" value="4"/>
</dbReference>
<evidence type="ECO:0000256" key="8">
    <source>
        <dbReference type="ARBA" id="ARBA00023125"/>
    </source>
</evidence>
<dbReference type="FunFam" id="3.30.160.60:FF:000744">
    <property type="entry name" value="zinc finger E-box-binding homeobox 1"/>
    <property type="match status" value="1"/>
</dbReference>
<evidence type="ECO:0000259" key="17">
    <source>
        <dbReference type="PROSITE" id="PS50157"/>
    </source>
</evidence>
<feature type="compositionally biased region" description="Basic and acidic residues" evidence="15">
    <location>
        <begin position="207"/>
        <end position="227"/>
    </location>
</feature>
<dbReference type="eggNOG" id="KOG3623">
    <property type="taxonomic scope" value="Eukaryota"/>
</dbReference>
<feature type="domain" description="C2H2-type" evidence="17">
    <location>
        <begin position="557"/>
        <end position="584"/>
    </location>
</feature>
<evidence type="ECO:0000256" key="1">
    <source>
        <dbReference type="ARBA" id="ARBA00004123"/>
    </source>
</evidence>